<reference evidence="1" key="1">
    <citation type="submission" date="2018-02" db="EMBL/GenBank/DDBJ databases">
        <title>Rhizophora mucronata_Transcriptome.</title>
        <authorList>
            <person name="Meera S.P."/>
            <person name="Sreeshan A."/>
            <person name="Augustine A."/>
        </authorList>
    </citation>
    <scope>NUCLEOTIDE SEQUENCE</scope>
    <source>
        <tissue evidence="1">Leaf</tissue>
    </source>
</reference>
<protein>
    <submittedName>
        <fullName evidence="1">Uncharacterized protein</fullName>
    </submittedName>
</protein>
<sequence>MSFSVPPIRQGHKYTLLLSKRPFHPSFRSVFGYFKLSTKERKQMVFTLNCNEHTMEFQFFIDLVSVS</sequence>
<dbReference type="EMBL" id="GGEC01061502">
    <property type="protein sequence ID" value="MBX41986.1"/>
    <property type="molecule type" value="Transcribed_RNA"/>
</dbReference>
<proteinExistence type="predicted"/>
<name>A0A2P2NHP0_RHIMU</name>
<evidence type="ECO:0000313" key="1">
    <source>
        <dbReference type="EMBL" id="MBX41986.1"/>
    </source>
</evidence>
<organism evidence="1">
    <name type="scientific">Rhizophora mucronata</name>
    <name type="common">Asiatic mangrove</name>
    <dbReference type="NCBI Taxonomy" id="61149"/>
    <lineage>
        <taxon>Eukaryota</taxon>
        <taxon>Viridiplantae</taxon>
        <taxon>Streptophyta</taxon>
        <taxon>Embryophyta</taxon>
        <taxon>Tracheophyta</taxon>
        <taxon>Spermatophyta</taxon>
        <taxon>Magnoliopsida</taxon>
        <taxon>eudicotyledons</taxon>
        <taxon>Gunneridae</taxon>
        <taxon>Pentapetalae</taxon>
        <taxon>rosids</taxon>
        <taxon>fabids</taxon>
        <taxon>Malpighiales</taxon>
        <taxon>Rhizophoraceae</taxon>
        <taxon>Rhizophora</taxon>
    </lineage>
</organism>
<accession>A0A2P2NHP0</accession>
<dbReference type="AlphaFoldDB" id="A0A2P2NHP0"/>